<gene>
    <name evidence="1" type="ORF">METZ01_LOCUS135483</name>
</gene>
<dbReference type="InterPro" id="IPR006905">
    <property type="entry name" value="Flavin_halogenase"/>
</dbReference>
<sequence length="120" mass="13584">MPAESFDVIVVGGGPAGSSAAAILAEHGRRVLVLEREKFPRYHIGESLIPFTYQPLKRLGLIDQLKASAFTKKYSVQFIAPDGKASQPFYFFNRYDRETVAQTWQVMRAEFDQMLLNNAR</sequence>
<organism evidence="1">
    <name type="scientific">marine metagenome</name>
    <dbReference type="NCBI Taxonomy" id="408172"/>
    <lineage>
        <taxon>unclassified sequences</taxon>
        <taxon>metagenomes</taxon>
        <taxon>ecological metagenomes</taxon>
    </lineage>
</organism>
<evidence type="ECO:0008006" key="2">
    <source>
        <dbReference type="Google" id="ProtNLM"/>
    </source>
</evidence>
<dbReference type="SUPFAM" id="SSF51905">
    <property type="entry name" value="FAD/NAD(P)-binding domain"/>
    <property type="match status" value="1"/>
</dbReference>
<dbReference type="AlphaFoldDB" id="A0A381Z0A5"/>
<reference evidence="1" key="1">
    <citation type="submission" date="2018-05" db="EMBL/GenBank/DDBJ databases">
        <authorList>
            <person name="Lanie J.A."/>
            <person name="Ng W.-L."/>
            <person name="Kazmierczak K.M."/>
            <person name="Andrzejewski T.M."/>
            <person name="Davidsen T.M."/>
            <person name="Wayne K.J."/>
            <person name="Tettelin H."/>
            <person name="Glass J.I."/>
            <person name="Rusch D."/>
            <person name="Podicherti R."/>
            <person name="Tsui H.-C.T."/>
            <person name="Winkler M.E."/>
        </authorList>
    </citation>
    <scope>NUCLEOTIDE SEQUENCE</scope>
</reference>
<feature type="non-terminal residue" evidence="1">
    <location>
        <position position="120"/>
    </location>
</feature>
<dbReference type="GO" id="GO:0004497">
    <property type="term" value="F:monooxygenase activity"/>
    <property type="evidence" value="ECO:0007669"/>
    <property type="project" value="InterPro"/>
</dbReference>
<dbReference type="Gene3D" id="3.50.50.60">
    <property type="entry name" value="FAD/NAD(P)-binding domain"/>
    <property type="match status" value="1"/>
</dbReference>
<dbReference type="EMBL" id="UINC01019505">
    <property type="protein sequence ID" value="SVA82629.1"/>
    <property type="molecule type" value="Genomic_DNA"/>
</dbReference>
<dbReference type="Pfam" id="PF04820">
    <property type="entry name" value="Trp_halogenase"/>
    <property type="match status" value="1"/>
</dbReference>
<evidence type="ECO:0000313" key="1">
    <source>
        <dbReference type="EMBL" id="SVA82629.1"/>
    </source>
</evidence>
<name>A0A381Z0A5_9ZZZZ</name>
<proteinExistence type="predicted"/>
<dbReference type="PANTHER" id="PTHR43747:SF1">
    <property type="entry name" value="SLR1998 PROTEIN"/>
    <property type="match status" value="1"/>
</dbReference>
<dbReference type="PANTHER" id="PTHR43747">
    <property type="entry name" value="FAD-BINDING PROTEIN"/>
    <property type="match status" value="1"/>
</dbReference>
<dbReference type="InterPro" id="IPR036188">
    <property type="entry name" value="FAD/NAD-bd_sf"/>
</dbReference>
<protein>
    <recommendedName>
        <fullName evidence="2">FAD-binding domain-containing protein</fullName>
    </recommendedName>
</protein>
<dbReference type="InterPro" id="IPR050816">
    <property type="entry name" value="Flavin-dep_Halogenase_NPB"/>
</dbReference>
<accession>A0A381Z0A5</accession>